<proteinExistence type="predicted"/>
<feature type="chain" id="PRO_5037586227" evidence="1">
    <location>
        <begin position="23"/>
        <end position="729"/>
    </location>
</feature>
<reference evidence="3" key="1">
    <citation type="submission" date="2022-11" db="UniProtKB">
        <authorList>
            <consortium name="WormBaseParasite"/>
        </authorList>
    </citation>
    <scope>IDENTIFICATION</scope>
</reference>
<accession>A0A914M7E5</accession>
<dbReference type="AlphaFoldDB" id="A0A914M7E5"/>
<protein>
    <submittedName>
        <fullName evidence="3">Uncharacterized protein</fullName>
    </submittedName>
</protein>
<keyword evidence="2" id="KW-1185">Reference proteome</keyword>
<evidence type="ECO:0000313" key="2">
    <source>
        <dbReference type="Proteomes" id="UP000887563"/>
    </source>
</evidence>
<keyword evidence="1" id="KW-0732">Signal</keyword>
<dbReference type="Proteomes" id="UP000887563">
    <property type="component" value="Unplaced"/>
</dbReference>
<feature type="signal peptide" evidence="1">
    <location>
        <begin position="1"/>
        <end position="22"/>
    </location>
</feature>
<name>A0A914M7E5_MELIC</name>
<evidence type="ECO:0000313" key="3">
    <source>
        <dbReference type="WBParaSite" id="Minc3s01390g23404"/>
    </source>
</evidence>
<evidence type="ECO:0000256" key="1">
    <source>
        <dbReference type="SAM" id="SignalP"/>
    </source>
</evidence>
<dbReference type="WBParaSite" id="Minc3s01390g23404">
    <property type="protein sequence ID" value="Minc3s01390g23404"/>
    <property type="gene ID" value="Minc3s01390g23404"/>
</dbReference>
<organism evidence="2 3">
    <name type="scientific">Meloidogyne incognita</name>
    <name type="common">Southern root-knot nematode worm</name>
    <name type="synonym">Oxyuris incognita</name>
    <dbReference type="NCBI Taxonomy" id="6306"/>
    <lineage>
        <taxon>Eukaryota</taxon>
        <taxon>Metazoa</taxon>
        <taxon>Ecdysozoa</taxon>
        <taxon>Nematoda</taxon>
        <taxon>Chromadorea</taxon>
        <taxon>Rhabditida</taxon>
        <taxon>Tylenchina</taxon>
        <taxon>Tylenchomorpha</taxon>
        <taxon>Tylenchoidea</taxon>
        <taxon>Meloidogynidae</taxon>
        <taxon>Meloidogyninae</taxon>
        <taxon>Meloidogyne</taxon>
        <taxon>Meloidogyne incognita group</taxon>
    </lineage>
</organism>
<sequence>MGSKFLFGNILAFGICFGIVMSTNCPAPLTNTRNSESNSNSQAHRECNIGPICDCYATTTPSNIPTTTTASTTTSTAASLATGASGVSLDTSSAASLAPANVTIINYIYSNNSVTQSANSYSTSNSTSGSCPSVLVNELRRIKFLRLNFDQQNRFEVCIREIEIELLDVTLTLSVKVIRCAYHLKLFFANNADIEPLIECEQITGWGRIFEFILAGFSFNADNMKLVIVPVDNIGNSALTTAMENATANDKCGNGTTAIVLTWTKWFKRICFKNDDDWPIERKHAFIAMVLRQYCAIKAPPAVWQAILNAYMPGFGTVQQYLTYCDMNRFEVCIREIEIELLDVTLTLSVKIIRCAYHLKLFFANNADIEPLIECEQITGWGRIFEFILAGFSFNADNMKLVIVPVDNIGNSALTTAMENATANDKCGNGTTAIVLTWTKWFKRICFKNDDDWPIERKHAFIAMVLRQYCAIKAPPAVWQAILNAYMPGFGTVQQYLTYCDMYITLSSIGNSMLSGDADSNPLLQSLNNSINSNATAQNYNSSTIAEANNYVSNCYSFFKTETDFFRRLKFLSAQFSYLSSMAHLLCYQTTIFGIGFQCQFWQVIASSHFCTNNNVTVYNQTVPQDYAHCCKPDKNNNTELVQAIDLDLKPLLTSMQIMSLNSYRNSIVNCIYKLFFNDYVSAYQCCIPYIKNCFLNNPQPRGLLMKTILWPVFSASQPGNFSGACGCS</sequence>